<dbReference type="InterPro" id="IPR011990">
    <property type="entry name" value="TPR-like_helical_dom_sf"/>
</dbReference>
<organism evidence="6 7">
    <name type="scientific">Thalassobaculum litoreum DSM 18839</name>
    <dbReference type="NCBI Taxonomy" id="1123362"/>
    <lineage>
        <taxon>Bacteria</taxon>
        <taxon>Pseudomonadati</taxon>
        <taxon>Pseudomonadota</taxon>
        <taxon>Alphaproteobacteria</taxon>
        <taxon>Rhodospirillales</taxon>
        <taxon>Thalassobaculaceae</taxon>
        <taxon>Thalassobaculum</taxon>
    </lineage>
</organism>
<keyword evidence="3 4" id="KW-0238">DNA-binding</keyword>
<dbReference type="GO" id="GO:0003677">
    <property type="term" value="F:DNA binding"/>
    <property type="evidence" value="ECO:0007669"/>
    <property type="project" value="UniProtKB-UniRule"/>
</dbReference>
<dbReference type="AlphaFoldDB" id="A0A8G2EXE6"/>
<sequence>MPSAGQCQCPLLLGLLEYHPDSGRLLDRTGGDVFLRAQSARVLHLLVDNLGQLVSRDRLIEEVWPDVSVTDDSLTQCIADIRRAIGDSNREILRTIPKRGFILQPAAGVPRLAPAQTAAGDTVEPTARAPMAQSLTLPRVAAHHWTEDLLPTIAVIPLRSRQIRGEDGVAEEVVGEVVAEEIIYALSRSQEVYVVSRLSSTYFRSREASLEEIGRTLSADYVISGSLMGNADRVILGLEFAESETGRILWSDRVESTVPALLNEPDTIQMIVGRIRKAIFLRESQRARSMPFTSLPAYSQLIGAVGLMHRLSPPDFEESRSMLAALIERWPEQPAPLSWMARWHVLRVQQGWSDAPAQDADLALTCSGRALEIDPDNSLALTSEGFVLTNLLKRLDDAEDRYNAALDINPSDAVGRLLRGTLYSFEGKGAAAVRDTERALLLAPLDPHRYFFLALAAGAHLANGDYVRALELADMSLRLNRTHTSTLRIKTVALINLGQEEAARETAQELLRLQPSLRIGTWLGSSPSAEFEIGRRIADALRAAGVPD</sequence>
<comment type="caution">
    <text evidence="6">The sequence shown here is derived from an EMBL/GenBank/DDBJ whole genome shotgun (WGS) entry which is preliminary data.</text>
</comment>
<dbReference type="InterPro" id="IPR001867">
    <property type="entry name" value="OmpR/PhoB-type_DNA-bd"/>
</dbReference>
<evidence type="ECO:0000256" key="1">
    <source>
        <dbReference type="ARBA" id="ARBA00022737"/>
    </source>
</evidence>
<dbReference type="GO" id="GO:0006355">
    <property type="term" value="P:regulation of DNA-templated transcription"/>
    <property type="evidence" value="ECO:0007669"/>
    <property type="project" value="InterPro"/>
</dbReference>
<accession>A0A8G2EXE6</accession>
<evidence type="ECO:0000256" key="2">
    <source>
        <dbReference type="ARBA" id="ARBA00022803"/>
    </source>
</evidence>
<reference evidence="6 7" key="1">
    <citation type="submission" date="2016-10" db="EMBL/GenBank/DDBJ databases">
        <authorList>
            <person name="Varghese N."/>
            <person name="Submissions S."/>
        </authorList>
    </citation>
    <scope>NUCLEOTIDE SEQUENCE [LARGE SCALE GENOMIC DNA]</scope>
    <source>
        <strain evidence="6 7">DSM 18839</strain>
    </source>
</reference>
<dbReference type="SUPFAM" id="SSF46894">
    <property type="entry name" value="C-terminal effector domain of the bipartite response regulators"/>
    <property type="match status" value="1"/>
</dbReference>
<protein>
    <submittedName>
        <fullName evidence="6">DNA-binding winged helix-turn-helix (WHTH) domain-containing protein</fullName>
    </submittedName>
</protein>
<dbReference type="SMART" id="SM00028">
    <property type="entry name" value="TPR"/>
    <property type="match status" value="4"/>
</dbReference>
<dbReference type="Gene3D" id="1.10.10.10">
    <property type="entry name" value="Winged helix-like DNA-binding domain superfamily/Winged helix DNA-binding domain"/>
    <property type="match status" value="1"/>
</dbReference>
<dbReference type="InterPro" id="IPR050498">
    <property type="entry name" value="Ycf3"/>
</dbReference>
<evidence type="ECO:0000313" key="7">
    <source>
        <dbReference type="Proteomes" id="UP000198615"/>
    </source>
</evidence>
<dbReference type="SUPFAM" id="SSF48452">
    <property type="entry name" value="TPR-like"/>
    <property type="match status" value="1"/>
</dbReference>
<keyword evidence="2" id="KW-0802">TPR repeat</keyword>
<evidence type="ECO:0000313" key="6">
    <source>
        <dbReference type="EMBL" id="SDG15992.1"/>
    </source>
</evidence>
<feature type="domain" description="OmpR/PhoB-type" evidence="5">
    <location>
        <begin position="8"/>
        <end position="105"/>
    </location>
</feature>
<dbReference type="Gene3D" id="3.40.50.10610">
    <property type="entry name" value="ABC-type transport auxiliary lipoprotein component"/>
    <property type="match status" value="1"/>
</dbReference>
<feature type="DNA-binding region" description="OmpR/PhoB-type" evidence="4">
    <location>
        <begin position="8"/>
        <end position="105"/>
    </location>
</feature>
<evidence type="ECO:0000256" key="4">
    <source>
        <dbReference type="PROSITE-ProRule" id="PRU01091"/>
    </source>
</evidence>
<keyword evidence="1" id="KW-0677">Repeat</keyword>
<dbReference type="PANTHER" id="PTHR44858:SF1">
    <property type="entry name" value="UDP-N-ACETYLGLUCOSAMINE--PEPTIDE N-ACETYLGLUCOSAMINYLTRANSFERASE SPINDLY-RELATED"/>
    <property type="match status" value="1"/>
</dbReference>
<dbReference type="PROSITE" id="PS51755">
    <property type="entry name" value="OMPR_PHOB"/>
    <property type="match status" value="1"/>
</dbReference>
<dbReference type="EMBL" id="FNBW01000011">
    <property type="protein sequence ID" value="SDG15992.1"/>
    <property type="molecule type" value="Genomic_DNA"/>
</dbReference>
<proteinExistence type="predicted"/>
<dbReference type="Pfam" id="PF00486">
    <property type="entry name" value="Trans_reg_C"/>
    <property type="match status" value="1"/>
</dbReference>
<dbReference type="InterPro" id="IPR016032">
    <property type="entry name" value="Sig_transdc_resp-reg_C-effctor"/>
</dbReference>
<keyword evidence="7" id="KW-1185">Reference proteome</keyword>
<dbReference type="Proteomes" id="UP000198615">
    <property type="component" value="Unassembled WGS sequence"/>
</dbReference>
<name>A0A8G2EXE6_9PROT</name>
<evidence type="ECO:0000259" key="5">
    <source>
        <dbReference type="PROSITE" id="PS51755"/>
    </source>
</evidence>
<dbReference type="InterPro" id="IPR036388">
    <property type="entry name" value="WH-like_DNA-bd_sf"/>
</dbReference>
<evidence type="ECO:0000256" key="3">
    <source>
        <dbReference type="ARBA" id="ARBA00023125"/>
    </source>
</evidence>
<dbReference type="Gene3D" id="1.25.40.10">
    <property type="entry name" value="Tetratricopeptide repeat domain"/>
    <property type="match status" value="1"/>
</dbReference>
<dbReference type="CDD" id="cd00383">
    <property type="entry name" value="trans_reg_C"/>
    <property type="match status" value="1"/>
</dbReference>
<gene>
    <name evidence="6" type="ORF">SAMN05660686_03558</name>
</gene>
<dbReference type="GO" id="GO:0000160">
    <property type="term" value="P:phosphorelay signal transduction system"/>
    <property type="evidence" value="ECO:0007669"/>
    <property type="project" value="InterPro"/>
</dbReference>
<dbReference type="InterPro" id="IPR019734">
    <property type="entry name" value="TPR_rpt"/>
</dbReference>
<dbReference type="SMART" id="SM00862">
    <property type="entry name" value="Trans_reg_C"/>
    <property type="match status" value="1"/>
</dbReference>
<dbReference type="PANTHER" id="PTHR44858">
    <property type="entry name" value="TETRATRICOPEPTIDE REPEAT PROTEIN 6"/>
    <property type="match status" value="1"/>
</dbReference>